<organism evidence="2 3">
    <name type="scientific">Lacticaseibacillus jixianensis</name>
    <dbReference type="NCBI Taxonomy" id="2486012"/>
    <lineage>
        <taxon>Bacteria</taxon>
        <taxon>Bacillati</taxon>
        <taxon>Bacillota</taxon>
        <taxon>Bacilli</taxon>
        <taxon>Lactobacillales</taxon>
        <taxon>Lactobacillaceae</taxon>
        <taxon>Lacticaseibacillus</taxon>
    </lineage>
</organism>
<reference evidence="3" key="1">
    <citation type="journal article" date="2019" name="Int. J. Syst. Evol. Microbiol.">
        <title>The Global Catalogue of Microorganisms (GCM) 10K type strain sequencing project: providing services to taxonomists for standard genome sequencing and annotation.</title>
        <authorList>
            <consortium name="The Broad Institute Genomics Platform"/>
            <consortium name="The Broad Institute Genome Sequencing Center for Infectious Disease"/>
            <person name="Wu L."/>
            <person name="Ma J."/>
        </authorList>
    </citation>
    <scope>NUCLEOTIDE SEQUENCE [LARGE SCALE GENOMIC DNA]</scope>
    <source>
        <strain evidence="3">CCM 8911</strain>
    </source>
</reference>
<comment type="caution">
    <text evidence="2">The sequence shown here is derived from an EMBL/GenBank/DDBJ whole genome shotgun (WGS) entry which is preliminary data.</text>
</comment>
<gene>
    <name evidence="2" type="ORF">ACFQ3L_07620</name>
</gene>
<sequence>MRWWRGGALVGALAFAALCWLDDPQQVWAADVTVPTNIPAGFDQPTGPISGAQFRTQPNWYTHGYIVSLADPLGPSGQEQLPVLADPPELDPYGAPEGSQYYYAIVHNGETLPMKASFDKSIVFFFQGVKLQTKFEQGDGPVVTSNSDLGVNEAVGITDNFGAVGAGEEYDYIDYLLTFPPVTVPTWFRYQIDVETQNSHTWFHSNIFPVLVIPDNWVPQLSASPRVLFAGQPATVGVAGLDQTLQPEYTWDQPAPAVTPTGNQLTVTNTPATVGMATVRASFTVPAHPMWGGAVTYSGPPLTLYMGRFADQTVNFHDDAQFNVVLPPGLSVDDATWQFDQVTQAGSGLTLTIPEAEQGGSVHWQATLRNLSGEVIEAAADAQLQIIYPDVLTLLNVPDLTFMRQVGGILRPPTVQEIMAGEFGGDFAPTAVPALGEDSPWLVARGGPLTLVDGRSDSSVPWRLAVRLGAFHSQQASLDAHAEMMLLLTDEKEVVHTPPHVVAGSDNFITIASRPDGAGRNYEYAVQGLLALAADRNPVAGTYSATVDWELAAVPEPSI</sequence>
<keyword evidence="1" id="KW-0732">Signal</keyword>
<keyword evidence="3" id="KW-1185">Reference proteome</keyword>
<evidence type="ECO:0008006" key="4">
    <source>
        <dbReference type="Google" id="ProtNLM"/>
    </source>
</evidence>
<evidence type="ECO:0000313" key="3">
    <source>
        <dbReference type="Proteomes" id="UP001597249"/>
    </source>
</evidence>
<evidence type="ECO:0000256" key="1">
    <source>
        <dbReference type="SAM" id="SignalP"/>
    </source>
</evidence>
<dbReference type="Proteomes" id="UP001597249">
    <property type="component" value="Unassembled WGS sequence"/>
</dbReference>
<dbReference type="RefSeq" id="WP_125584734.1">
    <property type="nucleotide sequence ID" value="NZ_JBHTMO010000024.1"/>
</dbReference>
<name>A0ABW4BAL9_9LACO</name>
<proteinExistence type="predicted"/>
<feature type="signal peptide" evidence="1">
    <location>
        <begin position="1"/>
        <end position="29"/>
    </location>
</feature>
<protein>
    <recommendedName>
        <fullName evidence="4">WxL domain-containing protein</fullName>
    </recommendedName>
</protein>
<accession>A0ABW4BAL9</accession>
<feature type="chain" id="PRO_5046636602" description="WxL domain-containing protein" evidence="1">
    <location>
        <begin position="30"/>
        <end position="559"/>
    </location>
</feature>
<dbReference type="EMBL" id="JBHTMO010000024">
    <property type="protein sequence ID" value="MFD1393436.1"/>
    <property type="molecule type" value="Genomic_DNA"/>
</dbReference>
<evidence type="ECO:0000313" key="2">
    <source>
        <dbReference type="EMBL" id="MFD1393436.1"/>
    </source>
</evidence>